<dbReference type="InterPro" id="IPR026467">
    <property type="entry name" value="Ser/Gly_Cys_C_dom"/>
</dbReference>
<reference evidence="1 2" key="1">
    <citation type="submission" date="2019-02" db="EMBL/GenBank/DDBJ databases">
        <title>Sequencing the genomes of 1000 actinobacteria strains.</title>
        <authorList>
            <person name="Klenk H.-P."/>
        </authorList>
    </citation>
    <scope>NUCLEOTIDE SEQUENCE [LARGE SCALE GENOMIC DNA]</scope>
    <source>
        <strain evidence="1 2">DSM 44509</strain>
    </source>
</reference>
<dbReference type="Proteomes" id="UP000292507">
    <property type="component" value="Unassembled WGS sequence"/>
</dbReference>
<dbReference type="EMBL" id="SHKV01000001">
    <property type="protein sequence ID" value="RZU33164.1"/>
    <property type="molecule type" value="Genomic_DNA"/>
</dbReference>
<evidence type="ECO:0000313" key="2">
    <source>
        <dbReference type="Proteomes" id="UP000292507"/>
    </source>
</evidence>
<dbReference type="AlphaFoldDB" id="A0A4Q7Y9F6"/>
<name>A0A4Q7Y9F6_9ACTN</name>
<dbReference type="NCBIfam" id="TIGR04222">
    <property type="entry name" value="near_uncomplex"/>
    <property type="match status" value="1"/>
</dbReference>
<gene>
    <name evidence="1" type="ORF">BKA19_2880</name>
</gene>
<accession>A0A4Q7Y9F6</accession>
<comment type="caution">
    <text evidence="1">The sequence shown here is derived from an EMBL/GenBank/DDBJ whole genome shotgun (WGS) entry which is preliminary data.</text>
</comment>
<proteinExistence type="predicted"/>
<sequence>MAELDLYEFAFLAGGRQRVVDTAIVALVECGRLRVHPSGELAMVEAFRRHPVEAAVLDAVGMRGRRSVDTIRWRLVNDDRITGLARPLAAAGLLRRRPLRGRGQWCPTPAGRKVLRQGPFGDRALDGGSAVAVARHGREFMTDTALRSAIFERPSPPPLGAAEIGRRIRQGRWNQESVEPAFRVHQSYTALGGAIGLGLGDGGAGGDGGGA</sequence>
<evidence type="ECO:0000313" key="1">
    <source>
        <dbReference type="EMBL" id="RZU33164.1"/>
    </source>
</evidence>
<protein>
    <submittedName>
        <fullName evidence="1">Uncharacterized protein (TIGR04222 family)</fullName>
    </submittedName>
</protein>
<keyword evidence="2" id="KW-1185">Reference proteome</keyword>
<organism evidence="1 2">
    <name type="scientific">Blastococcus saxobsidens</name>
    <dbReference type="NCBI Taxonomy" id="138336"/>
    <lineage>
        <taxon>Bacteria</taxon>
        <taxon>Bacillati</taxon>
        <taxon>Actinomycetota</taxon>
        <taxon>Actinomycetes</taxon>
        <taxon>Geodermatophilales</taxon>
        <taxon>Geodermatophilaceae</taxon>
        <taxon>Blastococcus</taxon>
    </lineage>
</organism>